<evidence type="ECO:0000256" key="1">
    <source>
        <dbReference type="SAM" id="MobiDB-lite"/>
    </source>
</evidence>
<reference evidence="3" key="1">
    <citation type="submission" date="2021-02" db="EMBL/GenBank/DDBJ databases">
        <authorList>
            <person name="Nowell W R."/>
        </authorList>
    </citation>
    <scope>NUCLEOTIDE SEQUENCE</scope>
</reference>
<dbReference type="EMBL" id="CAJNOV010003668">
    <property type="protein sequence ID" value="CAF1149928.1"/>
    <property type="molecule type" value="Genomic_DNA"/>
</dbReference>
<dbReference type="AlphaFoldDB" id="A0A816C8T3"/>
<dbReference type="SUPFAM" id="SSF51556">
    <property type="entry name" value="Metallo-dependent hydrolases"/>
    <property type="match status" value="1"/>
</dbReference>
<dbReference type="Proteomes" id="UP000663855">
    <property type="component" value="Unassembled WGS sequence"/>
</dbReference>
<dbReference type="Proteomes" id="UP000663834">
    <property type="component" value="Unassembled WGS sequence"/>
</dbReference>
<gene>
    <name evidence="2" type="ORF">CJN711_LOCUS9472</name>
    <name evidence="3" type="ORF">KQP761_LOCUS24345</name>
</gene>
<evidence type="ECO:0000313" key="3">
    <source>
        <dbReference type="EMBL" id="CAF1618477.1"/>
    </source>
</evidence>
<dbReference type="OrthoDB" id="7202371at2759"/>
<name>A0A816C8T3_9BILA</name>
<dbReference type="InterPro" id="IPR032466">
    <property type="entry name" value="Metal_Hydrolase"/>
</dbReference>
<protein>
    <submittedName>
        <fullName evidence="3">Uncharacterized protein</fullName>
    </submittedName>
</protein>
<organism evidence="3 4">
    <name type="scientific">Rotaria magnacalcarata</name>
    <dbReference type="NCBI Taxonomy" id="392030"/>
    <lineage>
        <taxon>Eukaryota</taxon>
        <taxon>Metazoa</taxon>
        <taxon>Spiralia</taxon>
        <taxon>Gnathifera</taxon>
        <taxon>Rotifera</taxon>
        <taxon>Eurotatoria</taxon>
        <taxon>Bdelloidea</taxon>
        <taxon>Philodinida</taxon>
        <taxon>Philodinidae</taxon>
        <taxon>Rotaria</taxon>
    </lineage>
</organism>
<evidence type="ECO:0000313" key="2">
    <source>
        <dbReference type="EMBL" id="CAF1149928.1"/>
    </source>
</evidence>
<accession>A0A816C8T3</accession>
<proteinExistence type="predicted"/>
<sequence length="507" mass="59067">MKTYANTIPSFYSWVVGLDLFGDGMGYPYCPFVAWPFIQYINDIREKKNENFGLRIQCGENVPFADADVGAYRHFIAHMYIVFRCLRFLQRKLKYGIRVGHGIAFGGILGDSNYQQTIRLDPLDPLVQLGVPIIFSTDDDGDGIWPIDHCPSKHPGHHSLVVEYCRAFYSSLIVETTDLETILKNTKNYCLSRVSTDYRPFIHADKTTVLPEDDKCASAIVFHPHVIKTMMQQYYKAIDESRACNENSCKISSKEMNLYKSPKFYNKCDIFARFIIYSHYYDQPESIFDYCQEYNTIFNDKPSADDIKYYWNNVWTELMNPTSKEKGHSVTIYDQDRVILSECNDDDKEHLVCLSEQLESHHHEPLSIRVFARRVTQPTTIKNFDEKHAAQSKKRKFPDNQVGRPVEIFTTMDKDKYKDFEYKSIQFHINRNPTKRTNFFNKKEEHLLYAICPSASAATAYLHHICNYYTPSNSITSDQHRLETFVENYNRDSGPDDTKGQQPESRE</sequence>
<comment type="caution">
    <text evidence="3">The sequence shown here is derived from an EMBL/GenBank/DDBJ whole genome shotgun (WGS) entry which is preliminary data.</text>
</comment>
<dbReference type="EMBL" id="CAJNOW010013179">
    <property type="protein sequence ID" value="CAF1618477.1"/>
    <property type="molecule type" value="Genomic_DNA"/>
</dbReference>
<feature type="region of interest" description="Disordered" evidence="1">
    <location>
        <begin position="488"/>
        <end position="507"/>
    </location>
</feature>
<evidence type="ECO:0000313" key="4">
    <source>
        <dbReference type="Proteomes" id="UP000663834"/>
    </source>
</evidence>